<reference evidence="2 3" key="1">
    <citation type="submission" date="2017-11" db="EMBL/GenBank/DDBJ databases">
        <title>Draft Genome Sequence of Sporolactobacillus inulinus NBRC 111894 Isolated from Koso, a Japanese Sugar-Vegetable Fermented Beverage.</title>
        <authorList>
            <person name="Chiou T.Y."/>
            <person name="Oshima K."/>
            <person name="Suda W."/>
            <person name="Hattori M."/>
            <person name="Takahashi T."/>
        </authorList>
    </citation>
    <scope>NUCLEOTIDE SEQUENCE [LARGE SCALE GENOMIC DNA]</scope>
    <source>
        <strain evidence="2 3">NBRC111894</strain>
    </source>
</reference>
<dbReference type="AlphaFoldDB" id="A0A4Y1ZJC2"/>
<organism evidence="2 3">
    <name type="scientific">Sporolactobacillus inulinus</name>
    <dbReference type="NCBI Taxonomy" id="2078"/>
    <lineage>
        <taxon>Bacteria</taxon>
        <taxon>Bacillati</taxon>
        <taxon>Bacillota</taxon>
        <taxon>Bacilli</taxon>
        <taxon>Bacillales</taxon>
        <taxon>Sporolactobacillaceae</taxon>
        <taxon>Sporolactobacillus</taxon>
    </lineage>
</organism>
<gene>
    <name evidence="2" type="ORF">NBRC111894_4704</name>
</gene>
<evidence type="ECO:0000256" key="1">
    <source>
        <dbReference type="SAM" id="Phobius"/>
    </source>
</evidence>
<feature type="transmembrane region" description="Helical" evidence="1">
    <location>
        <begin position="21"/>
        <end position="50"/>
    </location>
</feature>
<proteinExistence type="predicted"/>
<dbReference type="EMBL" id="BEXB01000107">
    <property type="protein sequence ID" value="GAY79150.1"/>
    <property type="molecule type" value="Genomic_DNA"/>
</dbReference>
<dbReference type="Proteomes" id="UP000319716">
    <property type="component" value="Unassembled WGS sequence"/>
</dbReference>
<name>A0A4Y1ZJC2_9BACL</name>
<keyword evidence="1" id="KW-0812">Transmembrane</keyword>
<protein>
    <submittedName>
        <fullName evidence="2">Uncharacterized protein</fullName>
    </submittedName>
</protein>
<sequence>MLWQELKRIGQKRSSWNALHPLYADIAVPSVLAPLTVLFFLNLMSLYTVIAN</sequence>
<evidence type="ECO:0000313" key="2">
    <source>
        <dbReference type="EMBL" id="GAY79150.1"/>
    </source>
</evidence>
<accession>A0A4Y1ZJC2</accession>
<evidence type="ECO:0000313" key="3">
    <source>
        <dbReference type="Proteomes" id="UP000319716"/>
    </source>
</evidence>
<keyword evidence="1" id="KW-1133">Transmembrane helix</keyword>
<comment type="caution">
    <text evidence="2">The sequence shown here is derived from an EMBL/GenBank/DDBJ whole genome shotgun (WGS) entry which is preliminary data.</text>
</comment>
<keyword evidence="1" id="KW-0472">Membrane</keyword>